<organism evidence="2">
    <name type="scientific">marine metagenome</name>
    <dbReference type="NCBI Taxonomy" id="408172"/>
    <lineage>
        <taxon>unclassified sequences</taxon>
        <taxon>metagenomes</taxon>
        <taxon>ecological metagenomes</taxon>
    </lineage>
</organism>
<dbReference type="Gene3D" id="3.40.50.2000">
    <property type="entry name" value="Glycogen Phosphorylase B"/>
    <property type="match status" value="1"/>
</dbReference>
<evidence type="ECO:0000313" key="2">
    <source>
        <dbReference type="EMBL" id="SVE34934.1"/>
    </source>
</evidence>
<dbReference type="EMBL" id="UINC01211154">
    <property type="protein sequence ID" value="SVE34934.1"/>
    <property type="molecule type" value="Genomic_DNA"/>
</dbReference>
<dbReference type="InterPro" id="IPR001296">
    <property type="entry name" value="Glyco_trans_1"/>
</dbReference>
<dbReference type="Pfam" id="PF00534">
    <property type="entry name" value="Glycos_transf_1"/>
    <property type="match status" value="1"/>
</dbReference>
<dbReference type="SUPFAM" id="SSF53756">
    <property type="entry name" value="UDP-Glycosyltransferase/glycogen phosphorylase"/>
    <property type="match status" value="1"/>
</dbReference>
<gene>
    <name evidence="2" type="ORF">METZ01_LOCUS487788</name>
</gene>
<reference evidence="2" key="1">
    <citation type="submission" date="2018-05" db="EMBL/GenBank/DDBJ databases">
        <authorList>
            <person name="Lanie J.A."/>
            <person name="Ng W.-L."/>
            <person name="Kazmierczak K.M."/>
            <person name="Andrzejewski T.M."/>
            <person name="Davidsen T.M."/>
            <person name="Wayne K.J."/>
            <person name="Tettelin H."/>
            <person name="Glass J.I."/>
            <person name="Rusch D."/>
            <person name="Podicherti R."/>
            <person name="Tsui H.-C.T."/>
            <person name="Winkler M.E."/>
        </authorList>
    </citation>
    <scope>NUCLEOTIDE SEQUENCE</scope>
</reference>
<sequence length="142" mass="15629">AALAGLDAGRLVLVRATFEEMPSFVRLMACGLFFIRPTFSKKGSAATKLGEFLACGVPVVINAGVGDSDRIVRRGRAGVVVPDTTQKSFEESMEAVQAMLTDSDVRHRCRRTAQDIFDLDQGVQSYKTLYNQLLRETHANEF</sequence>
<dbReference type="GO" id="GO:0016757">
    <property type="term" value="F:glycosyltransferase activity"/>
    <property type="evidence" value="ECO:0007669"/>
    <property type="project" value="InterPro"/>
</dbReference>
<feature type="domain" description="Glycosyl transferase family 1" evidence="1">
    <location>
        <begin position="44"/>
        <end position="114"/>
    </location>
</feature>
<protein>
    <recommendedName>
        <fullName evidence="1">Glycosyl transferase family 1 domain-containing protein</fullName>
    </recommendedName>
</protein>
<proteinExistence type="predicted"/>
<name>A0A383CS42_9ZZZZ</name>
<evidence type="ECO:0000259" key="1">
    <source>
        <dbReference type="Pfam" id="PF00534"/>
    </source>
</evidence>
<dbReference type="AlphaFoldDB" id="A0A383CS42"/>
<accession>A0A383CS42</accession>
<feature type="non-terminal residue" evidence="2">
    <location>
        <position position="1"/>
    </location>
</feature>